<dbReference type="PANTHER" id="PTHR30105">
    <property type="entry name" value="UNCHARACTERIZED YIBQ-RELATED"/>
    <property type="match status" value="1"/>
</dbReference>
<dbReference type="GO" id="GO:0005975">
    <property type="term" value="P:carbohydrate metabolic process"/>
    <property type="evidence" value="ECO:0007669"/>
    <property type="project" value="InterPro"/>
</dbReference>
<dbReference type="CDD" id="cd10936">
    <property type="entry name" value="CE4_DAC2"/>
    <property type="match status" value="1"/>
</dbReference>
<accession>A0A538SVH3</accession>
<gene>
    <name evidence="1" type="ORF">E6K72_06645</name>
</gene>
<dbReference type="PANTHER" id="PTHR30105:SF2">
    <property type="entry name" value="DIVERGENT POLYSACCHARIDE DEACETYLASE SUPERFAMILY"/>
    <property type="match status" value="1"/>
</dbReference>
<dbReference type="InterPro" id="IPR011330">
    <property type="entry name" value="Glyco_hydro/deAcase_b/a-brl"/>
</dbReference>
<dbReference type="EMBL" id="VBOS01000226">
    <property type="protein sequence ID" value="TMQ55274.1"/>
    <property type="molecule type" value="Genomic_DNA"/>
</dbReference>
<proteinExistence type="predicted"/>
<protein>
    <submittedName>
        <fullName evidence="1">Divergent polysaccharide deacetylase family protein</fullName>
    </submittedName>
</protein>
<dbReference type="Pfam" id="PF04748">
    <property type="entry name" value="Polysacc_deac_2"/>
    <property type="match status" value="1"/>
</dbReference>
<dbReference type="SUPFAM" id="SSF88713">
    <property type="entry name" value="Glycoside hydrolase/deacetylase"/>
    <property type="match status" value="1"/>
</dbReference>
<name>A0A538SVH3_UNCEI</name>
<organism evidence="1 2">
    <name type="scientific">Eiseniibacteriota bacterium</name>
    <dbReference type="NCBI Taxonomy" id="2212470"/>
    <lineage>
        <taxon>Bacteria</taxon>
        <taxon>Candidatus Eiseniibacteriota</taxon>
    </lineage>
</organism>
<sequence length="393" mass="42425">MPRRKTRTSASSPRAPVLLAVVTVALFLLGEAFLLARSDTGQIALARIPGLGDWNRVTRIVGKQLRQGMRASGIPDDSLRVSVEENARPSLVWRMGLPSDASLLHANFAMTRSLEQRGAHVLSGRESMGPLGESIVTLVVGLPGRPTHRVLLVRGGMPAGEDSPRVSRLAVVLYGFGDDEALASQFLALPVPFAVALPPGAKSSAPLFKAAHDRRREVVLQLPLEPINYPQVNPGPGTVLVTMRPAQITSLVRHHLEQGRPVIAVSNHMGSLATQDVTVMTTVFRELHRQSLPFVHVSPAAGAVCKDLAADLGVAYNEPDEIVETEARQSDAKALGKRWSAILHDASSREKTVVWVRATPLTLRWLAPALEAKLPPGLHVVPLSFVLNRPMVL</sequence>
<reference evidence="1 2" key="1">
    <citation type="journal article" date="2019" name="Nat. Microbiol.">
        <title>Mediterranean grassland soil C-N compound turnover is dependent on rainfall and depth, and is mediated by genomically divergent microorganisms.</title>
        <authorList>
            <person name="Diamond S."/>
            <person name="Andeer P.F."/>
            <person name="Li Z."/>
            <person name="Crits-Christoph A."/>
            <person name="Burstein D."/>
            <person name="Anantharaman K."/>
            <person name="Lane K.R."/>
            <person name="Thomas B.C."/>
            <person name="Pan C."/>
            <person name="Northen T.R."/>
            <person name="Banfield J.F."/>
        </authorList>
    </citation>
    <scope>NUCLEOTIDE SEQUENCE [LARGE SCALE GENOMIC DNA]</scope>
    <source>
        <strain evidence="1">WS_2</strain>
    </source>
</reference>
<dbReference type="Gene3D" id="3.20.20.370">
    <property type="entry name" value="Glycoside hydrolase/deacetylase"/>
    <property type="match status" value="1"/>
</dbReference>
<dbReference type="InterPro" id="IPR006837">
    <property type="entry name" value="Divergent_DAC"/>
</dbReference>
<comment type="caution">
    <text evidence="1">The sequence shown here is derived from an EMBL/GenBank/DDBJ whole genome shotgun (WGS) entry which is preliminary data.</text>
</comment>
<dbReference type="AlphaFoldDB" id="A0A538SVH3"/>
<evidence type="ECO:0000313" key="2">
    <source>
        <dbReference type="Proteomes" id="UP000317716"/>
    </source>
</evidence>
<dbReference type="Proteomes" id="UP000317716">
    <property type="component" value="Unassembled WGS sequence"/>
</dbReference>
<evidence type="ECO:0000313" key="1">
    <source>
        <dbReference type="EMBL" id="TMQ55274.1"/>
    </source>
</evidence>